<evidence type="ECO:0000313" key="3">
    <source>
        <dbReference type="EMBL" id="CAJ50045.1"/>
    </source>
</evidence>
<proteinExistence type="predicted"/>
<dbReference type="InterPro" id="IPR039251">
    <property type="entry name" value="OXLD1"/>
</dbReference>
<dbReference type="eggNOG" id="ENOG5033A2I">
    <property type="taxonomic scope" value="Bacteria"/>
</dbReference>
<dbReference type="HOGENOM" id="CLU_200290_1_0_4"/>
<dbReference type="PANTHER" id="PTHR21193">
    <property type="entry name" value="OXIDOREDUCTASE-LIKE DOMAIN-CONTAINING PROTEIN 1"/>
    <property type="match status" value="1"/>
</dbReference>
<dbReference type="PANTHER" id="PTHR21193:SF3">
    <property type="entry name" value="OXIDOREDUCTASE-LIKE DOMAIN-CONTAINING PROTEIN 1"/>
    <property type="match status" value="1"/>
</dbReference>
<dbReference type="OrthoDB" id="5797329at2"/>
<organism evidence="3 4">
    <name type="scientific">Bordetella avium (strain 197N)</name>
    <dbReference type="NCBI Taxonomy" id="360910"/>
    <lineage>
        <taxon>Bacteria</taxon>
        <taxon>Pseudomonadati</taxon>
        <taxon>Pseudomonadota</taxon>
        <taxon>Betaproteobacteria</taxon>
        <taxon>Burkholderiales</taxon>
        <taxon>Alcaligenaceae</taxon>
        <taxon>Bordetella</taxon>
    </lineage>
</organism>
<name>Q2KXR2_BORA1</name>
<keyword evidence="4" id="KW-1185">Reference proteome</keyword>
<evidence type="ECO:0000256" key="1">
    <source>
        <dbReference type="SAM" id="MobiDB-lite"/>
    </source>
</evidence>
<dbReference type="STRING" id="360910.BAV2435"/>
<reference evidence="3 4" key="1">
    <citation type="journal article" date="2006" name="J. Bacteriol.">
        <title>Comparison of the genome sequence of the poultry pathogen Bordetella avium with those of B. bronchiseptica, B. pertussis, and B. parapertussis reveals extensive diversity in surface structures associated with host interaction.</title>
        <authorList>
            <person name="Sebaihia M."/>
            <person name="Preston A."/>
            <person name="Maskell D.J."/>
            <person name="Kuzmiak H."/>
            <person name="Connell T.D."/>
            <person name="King N.D."/>
            <person name="Orndorff P.E."/>
            <person name="Miyamoto D.M."/>
            <person name="Thomson N.R."/>
            <person name="Harris D."/>
            <person name="Goble A."/>
            <person name="Lord A."/>
            <person name="Murphy L."/>
            <person name="Quail M.A."/>
            <person name="Rutter S."/>
            <person name="Squares R."/>
            <person name="Squares S."/>
            <person name="Woodward J."/>
            <person name="Parkhill J."/>
            <person name="Temple L.M."/>
        </authorList>
    </citation>
    <scope>NUCLEOTIDE SEQUENCE [LARGE SCALE GENOMIC DNA]</scope>
    <source>
        <strain evidence="3 4">197N</strain>
    </source>
</reference>
<sequence>MPISAPNDASTDPRPQAPEAPGPNECCESGCIPCVHDLYAEAMEQYRQDLKAWQARQAASR</sequence>
<evidence type="ECO:0000259" key="2">
    <source>
        <dbReference type="Pfam" id="PF09791"/>
    </source>
</evidence>
<dbReference type="RefSeq" id="WP_012418096.1">
    <property type="nucleotide sequence ID" value="NC_010645.1"/>
</dbReference>
<feature type="region of interest" description="Disordered" evidence="1">
    <location>
        <begin position="1"/>
        <end position="24"/>
    </location>
</feature>
<gene>
    <name evidence="3" type="ordered locus">BAV2435</name>
</gene>
<dbReference type="KEGG" id="bav:BAV2435"/>
<dbReference type="InterPro" id="IPR019180">
    <property type="entry name" value="Oxidoreductase-like_N"/>
</dbReference>
<dbReference type="Proteomes" id="UP000001977">
    <property type="component" value="Chromosome"/>
</dbReference>
<feature type="domain" description="Oxidoreductase-like" evidence="2">
    <location>
        <begin position="15"/>
        <end position="54"/>
    </location>
</feature>
<dbReference type="Pfam" id="PF09791">
    <property type="entry name" value="Oxidored-like"/>
    <property type="match status" value="1"/>
</dbReference>
<protein>
    <recommendedName>
        <fullName evidence="2">Oxidoreductase-like domain-containing protein</fullName>
    </recommendedName>
</protein>
<dbReference type="AlphaFoldDB" id="Q2KXR2"/>
<dbReference type="EMBL" id="AM167904">
    <property type="protein sequence ID" value="CAJ50045.1"/>
    <property type="molecule type" value="Genomic_DNA"/>
</dbReference>
<evidence type="ECO:0000313" key="4">
    <source>
        <dbReference type="Proteomes" id="UP000001977"/>
    </source>
</evidence>
<accession>Q2KXR2</accession>